<dbReference type="Pfam" id="PF14833">
    <property type="entry name" value="NAD_binding_11"/>
    <property type="match status" value="1"/>
</dbReference>
<dbReference type="EMBL" id="CP002880">
    <property type="protein sequence ID" value="AEI83023.1"/>
    <property type="molecule type" value="Genomic_DNA"/>
</dbReference>
<evidence type="ECO:0000259" key="4">
    <source>
        <dbReference type="Pfam" id="PF03446"/>
    </source>
</evidence>
<feature type="active site" evidence="3">
    <location>
        <position position="175"/>
    </location>
</feature>
<dbReference type="PANTHER" id="PTHR43060:SF15">
    <property type="entry name" value="3-HYDROXYISOBUTYRATE DEHYDROGENASE-LIKE 1, MITOCHONDRIAL-RELATED"/>
    <property type="match status" value="1"/>
</dbReference>
<dbReference type="InterPro" id="IPR036291">
    <property type="entry name" value="NAD(P)-bd_dom_sf"/>
</dbReference>
<dbReference type="InterPro" id="IPR008927">
    <property type="entry name" value="6-PGluconate_DH-like_C_sf"/>
</dbReference>
<proteinExistence type="predicted"/>
<evidence type="ECO:0000256" key="2">
    <source>
        <dbReference type="ARBA" id="ARBA00023027"/>
    </source>
</evidence>
<evidence type="ECO:0000259" key="5">
    <source>
        <dbReference type="Pfam" id="PF14833"/>
    </source>
</evidence>
<accession>F8GYT2</accession>
<evidence type="ECO:0000256" key="3">
    <source>
        <dbReference type="PIRSR" id="PIRSR000103-1"/>
    </source>
</evidence>
<geneLocation type="plasmid" evidence="6 7">
    <name>pBB2</name>
</geneLocation>
<dbReference type="KEGG" id="cnc:CNE_BB2p02120"/>
<name>F8GYT2_CUPNN</name>
<dbReference type="Proteomes" id="UP000006798">
    <property type="component" value="Plasmid pBB2"/>
</dbReference>
<dbReference type="InterPro" id="IPR029154">
    <property type="entry name" value="HIBADH-like_NADP-bd"/>
</dbReference>
<evidence type="ECO:0000313" key="6">
    <source>
        <dbReference type="EMBL" id="AEI83023.1"/>
    </source>
</evidence>
<sequence length="297" mass="30588">MNQQTRTHTVGLIAPGKIGLPFAANLVADGNAVWGYRRGSLAEFEAIGGMAARSPQEVAEKAEIVFTCVSSADALDEVISGPHGLLAAGRSDLLVVDIGAMALGRKLSARETLRRAGIEMLDAPVSGTPPMVSARKGVVFASGEQTACERVRPLLTALGSTVVYAGAFGAGSKLKFVANTLVAVHTAAAAEAMALAKAVGLDPKLVLDTIRPSAASSTMFNIRAPMMAEGRSRPVNGTVTGLVDVMDAILATADDAGAAMPLLNTAKRLYERACEDGYGAEDIAVMVKVLESLAVPA</sequence>
<dbReference type="RefSeq" id="WP_013954306.1">
    <property type="nucleotide sequence ID" value="NC_015724.1"/>
</dbReference>
<dbReference type="Gene3D" id="1.10.1040.10">
    <property type="entry name" value="N-(1-d-carboxylethyl)-l-norvaline Dehydrogenase, domain 2"/>
    <property type="match status" value="1"/>
</dbReference>
<feature type="domain" description="6-phosphogluconate dehydrogenase NADP-binding" evidence="4">
    <location>
        <begin position="10"/>
        <end position="166"/>
    </location>
</feature>
<dbReference type="GeneID" id="34307579"/>
<evidence type="ECO:0000313" key="7">
    <source>
        <dbReference type="Proteomes" id="UP000006798"/>
    </source>
</evidence>
<dbReference type="SUPFAM" id="SSF51735">
    <property type="entry name" value="NAD(P)-binding Rossmann-fold domains"/>
    <property type="match status" value="1"/>
</dbReference>
<dbReference type="GO" id="GO:0016491">
    <property type="term" value="F:oxidoreductase activity"/>
    <property type="evidence" value="ECO:0007669"/>
    <property type="project" value="UniProtKB-KW"/>
</dbReference>
<dbReference type="AlphaFoldDB" id="F8GYT2"/>
<feature type="domain" description="3-hydroxyisobutyrate dehydrogenase-like NAD-binding" evidence="5">
    <location>
        <begin position="169"/>
        <end position="290"/>
    </location>
</feature>
<dbReference type="SUPFAM" id="SSF48179">
    <property type="entry name" value="6-phosphogluconate dehydrogenase C-terminal domain-like"/>
    <property type="match status" value="1"/>
</dbReference>
<dbReference type="HOGENOM" id="CLU_035117_0_6_4"/>
<dbReference type="InterPro" id="IPR015815">
    <property type="entry name" value="HIBADH-related"/>
</dbReference>
<gene>
    <name evidence="6" type="ordered locus">CNE_BB2p02120</name>
</gene>
<keyword evidence="2" id="KW-0520">NAD</keyword>
<keyword evidence="6" id="KW-0614">Plasmid</keyword>
<dbReference type="GO" id="GO:0051287">
    <property type="term" value="F:NAD binding"/>
    <property type="evidence" value="ECO:0007669"/>
    <property type="project" value="InterPro"/>
</dbReference>
<reference evidence="6 7" key="1">
    <citation type="journal article" date="2011" name="J. Bacteriol.">
        <title>Complete genome sequence of the type strain Cupriavidus necator N-1.</title>
        <authorList>
            <person name="Poehlein A."/>
            <person name="Kusian B."/>
            <person name="Friedrich B."/>
            <person name="Daniel R."/>
            <person name="Bowien B."/>
        </authorList>
    </citation>
    <scope>NUCLEOTIDE SEQUENCE [LARGE SCALE GENOMIC DNA]</scope>
    <source>
        <strain evidence="7">ATCC 43291 / DSM 13513 / CCUG 52238 / LMG 8453 / N-1</strain>
        <plasmid evidence="6 7">pBB2</plasmid>
    </source>
</reference>
<organism evidence="6 7">
    <name type="scientific">Cupriavidus necator (strain ATCC 43291 / DSM 13513 / CCUG 52238 / LMG 8453 / N-1)</name>
    <name type="common">Ralstonia eutropha</name>
    <dbReference type="NCBI Taxonomy" id="1042878"/>
    <lineage>
        <taxon>Bacteria</taxon>
        <taxon>Pseudomonadati</taxon>
        <taxon>Pseudomonadota</taxon>
        <taxon>Betaproteobacteria</taxon>
        <taxon>Burkholderiales</taxon>
        <taxon>Burkholderiaceae</taxon>
        <taxon>Cupriavidus</taxon>
    </lineage>
</organism>
<evidence type="ECO:0000256" key="1">
    <source>
        <dbReference type="ARBA" id="ARBA00023002"/>
    </source>
</evidence>
<keyword evidence="1" id="KW-0560">Oxidoreductase</keyword>
<dbReference type="InterPro" id="IPR006115">
    <property type="entry name" value="6PGDH_NADP-bd"/>
</dbReference>
<protein>
    <submittedName>
        <fullName evidence="6">6-phosphogluconate dehydrogenase protein</fullName>
    </submittedName>
</protein>
<dbReference type="PIRSF" id="PIRSF000103">
    <property type="entry name" value="HIBADH"/>
    <property type="match status" value="1"/>
</dbReference>
<dbReference type="PANTHER" id="PTHR43060">
    <property type="entry name" value="3-HYDROXYISOBUTYRATE DEHYDROGENASE-LIKE 1, MITOCHONDRIAL-RELATED"/>
    <property type="match status" value="1"/>
</dbReference>
<dbReference type="InterPro" id="IPR013328">
    <property type="entry name" value="6PGD_dom2"/>
</dbReference>
<dbReference type="Pfam" id="PF03446">
    <property type="entry name" value="NAD_binding_2"/>
    <property type="match status" value="1"/>
</dbReference>
<dbReference type="Gene3D" id="3.40.50.720">
    <property type="entry name" value="NAD(P)-binding Rossmann-like Domain"/>
    <property type="match status" value="1"/>
</dbReference>
<dbReference type="GO" id="GO:0050661">
    <property type="term" value="F:NADP binding"/>
    <property type="evidence" value="ECO:0007669"/>
    <property type="project" value="InterPro"/>
</dbReference>